<evidence type="ECO:0000313" key="2">
    <source>
        <dbReference type="EMBL" id="GAA4680279.1"/>
    </source>
</evidence>
<evidence type="ECO:0000256" key="1">
    <source>
        <dbReference type="SAM" id="MobiDB-lite"/>
    </source>
</evidence>
<dbReference type="EMBL" id="BAABLM010000005">
    <property type="protein sequence ID" value="GAA4680279.1"/>
    <property type="molecule type" value="Genomic_DNA"/>
</dbReference>
<gene>
    <name evidence="2" type="ORF">GCM10025780_26870</name>
</gene>
<reference evidence="3" key="1">
    <citation type="journal article" date="2019" name="Int. J. Syst. Evol. Microbiol.">
        <title>The Global Catalogue of Microorganisms (GCM) 10K type strain sequencing project: providing services to taxonomists for standard genome sequencing and annotation.</title>
        <authorList>
            <consortium name="The Broad Institute Genomics Platform"/>
            <consortium name="The Broad Institute Genome Sequencing Center for Infectious Disease"/>
            <person name="Wu L."/>
            <person name="Ma J."/>
        </authorList>
    </citation>
    <scope>NUCLEOTIDE SEQUENCE [LARGE SCALE GENOMIC DNA]</scope>
    <source>
        <strain evidence="3">JCM 18956</strain>
    </source>
</reference>
<keyword evidence="3" id="KW-1185">Reference proteome</keyword>
<proteinExistence type="predicted"/>
<accession>A0ABP8W4A0</accession>
<evidence type="ECO:0000313" key="3">
    <source>
        <dbReference type="Proteomes" id="UP001501295"/>
    </source>
</evidence>
<organism evidence="2 3">
    <name type="scientific">Frondihabitans cladoniiphilus</name>
    <dbReference type="NCBI Taxonomy" id="715785"/>
    <lineage>
        <taxon>Bacteria</taxon>
        <taxon>Bacillati</taxon>
        <taxon>Actinomycetota</taxon>
        <taxon>Actinomycetes</taxon>
        <taxon>Micrococcales</taxon>
        <taxon>Microbacteriaceae</taxon>
        <taxon>Frondihabitans</taxon>
    </lineage>
</organism>
<protein>
    <submittedName>
        <fullName evidence="2">Uncharacterized protein</fullName>
    </submittedName>
</protein>
<sequence>MSLTKHHCSAWPRPARKYRTLSFAATTGAERGSRARRTLRPADATTGGRYGRRIDPVTAATDPVAG</sequence>
<feature type="region of interest" description="Disordered" evidence="1">
    <location>
        <begin position="27"/>
        <end position="66"/>
    </location>
</feature>
<name>A0ABP8W4A0_9MICO</name>
<comment type="caution">
    <text evidence="2">The sequence shown here is derived from an EMBL/GenBank/DDBJ whole genome shotgun (WGS) entry which is preliminary data.</text>
</comment>
<dbReference type="Proteomes" id="UP001501295">
    <property type="component" value="Unassembled WGS sequence"/>
</dbReference>